<sequence length="1141" mass="114365">MDPWVDGTAARRVRFTLFNCFGSSFTALSSLTALGGTYGIGLTYGGPVVMTWGWLVVTFFTLSVGLSLAELASAYPTSGALYYWSFKLAPPRLRNLACWLTGWVLTMGQAAFAASNVYTFVQLLSAAVKVQRGVDLGPGQQFLLLVGCLAVIGLLNCGSARLTAYITTLGTLWHVVAMAAFCVTVPLLAPARRSGKYMYTSWQPHHEETGISSPVYTVLVGLLMQQWTLTGYDGSAHIAEETLHAEVNVPRAILLTILGVGASGYAFTLSLLCAAVSEPPGEETGGANVVLQILIDVTKAVYGSTAGGVALFSIPIVGTFFCSYQSIANNSRMLYAFARDNGVPLARFAKRVHPRTQAPVYGVLYMLVLTTLLATPMCFNAFVFPAVTSFAVVGCYLAYALPVLCKLSTGVRYFLPGPFHLGPRLSYANNLVSLCWVGTVTVLFTLPQWYPITLINMNWSAPILGLAVGLSLGWYYFPKYGAKHWFIAPPPPAAARLSRVFEKDPDPAERSASASASADTAAAAAAAVVQRSGGNSFTRRISRHAADKAVRATPSVTGVPSFERVSEPPAAVAAVTSSSWSRDPGVSGGEALSSNQADAIQHSGSFSARNRGGGGGGGGGGSSGGGFVLGFGFGFGGGGGGGGAAAGLASTAAAAAASRVRRHSALGPSLYDNPASCGSHIAQLLQDSGLMDESGLQALYCGGGGGGGGATAAAGDGRPSAAADERPTRERCRSGGSSGLRLPLFGGRPSPSGGRSGGDGSVGGWAVWSAWTGGGGGGAAAAAAGHSGAASGNGMRGGDRPSARARERDRTTPGRSSLTAAAAASASGGSSGGSSGGGRQLLALGGGQRNQRHPHHPCRHQLLAAADALKLTHSSDSGLYTGGAAAAARAHLQRASVSVMTHIGGGGGGGDSSGDAALTAAGAATISDATCSGAATAARWQYMYGGGAAAGRGREDGLGPRLRSASAGAIVVDFAAAAAAAAAAGRQPVASAQNGLGAAVTAAAAAAAAVALAPDSQSLELNLYASGSAAASDEASAASAAAFTAAAAAATQLSLEQRLMIRRGAMGDRNRRGSMSRLGLRLGLGSSGGTTTTTTTDTAEAAGCRSAAAAASAAEVASASAAAPASATSLRGVAEAAADSG</sequence>
<evidence type="ECO:0000313" key="9">
    <source>
        <dbReference type="Proteomes" id="UP001165080"/>
    </source>
</evidence>
<reference evidence="8 9" key="1">
    <citation type="journal article" date="2023" name="Commun. Biol.">
        <title>Reorganization of the ancestral sex-determining regions during the evolution of trioecy in Pleodorina starrii.</title>
        <authorList>
            <person name="Takahashi K."/>
            <person name="Suzuki S."/>
            <person name="Kawai-Toyooka H."/>
            <person name="Yamamoto K."/>
            <person name="Hamaji T."/>
            <person name="Ootsuki R."/>
            <person name="Yamaguchi H."/>
            <person name="Kawachi M."/>
            <person name="Higashiyama T."/>
            <person name="Nozaki H."/>
        </authorList>
    </citation>
    <scope>NUCLEOTIDE SEQUENCE [LARGE SCALE GENOMIC DNA]</scope>
    <source>
        <strain evidence="8 9">NIES-4479</strain>
    </source>
</reference>
<dbReference type="GO" id="GO:0022857">
    <property type="term" value="F:transmembrane transporter activity"/>
    <property type="evidence" value="ECO:0007669"/>
    <property type="project" value="InterPro"/>
</dbReference>
<comment type="subcellular location">
    <subcellularLocation>
        <location evidence="1">Membrane</location>
        <topology evidence="1">Multi-pass membrane protein</topology>
    </subcellularLocation>
</comment>
<evidence type="ECO:0000256" key="2">
    <source>
        <dbReference type="ARBA" id="ARBA00022448"/>
    </source>
</evidence>
<evidence type="ECO:0000256" key="7">
    <source>
        <dbReference type="SAM" id="Phobius"/>
    </source>
</evidence>
<feature type="transmembrane region" description="Helical" evidence="7">
    <location>
        <begin position="52"/>
        <end position="75"/>
    </location>
</feature>
<evidence type="ECO:0000313" key="8">
    <source>
        <dbReference type="EMBL" id="GLC57233.1"/>
    </source>
</evidence>
<proteinExistence type="predicted"/>
<protein>
    <submittedName>
        <fullName evidence="8">Uncharacterized protein</fullName>
    </submittedName>
</protein>
<evidence type="ECO:0000256" key="4">
    <source>
        <dbReference type="ARBA" id="ARBA00022989"/>
    </source>
</evidence>
<dbReference type="EMBL" id="BRXU01000018">
    <property type="protein sequence ID" value="GLC57233.1"/>
    <property type="molecule type" value="Genomic_DNA"/>
</dbReference>
<dbReference type="Proteomes" id="UP001165080">
    <property type="component" value="Unassembled WGS sequence"/>
</dbReference>
<dbReference type="Gene3D" id="1.20.1740.10">
    <property type="entry name" value="Amino acid/polyamine transporter I"/>
    <property type="match status" value="1"/>
</dbReference>
<keyword evidence="9" id="KW-1185">Reference proteome</keyword>
<keyword evidence="2" id="KW-0813">Transport</keyword>
<feature type="transmembrane region" description="Helical" evidence="7">
    <location>
        <begin position="427"/>
        <end position="447"/>
    </location>
</feature>
<feature type="transmembrane region" description="Helical" evidence="7">
    <location>
        <begin position="390"/>
        <end position="415"/>
    </location>
</feature>
<feature type="transmembrane region" description="Helical" evidence="7">
    <location>
        <begin position="172"/>
        <end position="191"/>
    </location>
</feature>
<feature type="transmembrane region" description="Helical" evidence="7">
    <location>
        <begin position="360"/>
        <end position="384"/>
    </location>
</feature>
<feature type="region of interest" description="Disordered" evidence="6">
    <location>
        <begin position="776"/>
        <end position="856"/>
    </location>
</feature>
<comment type="caution">
    <text evidence="8">The sequence shown here is derived from an EMBL/GenBank/DDBJ whole genome shotgun (WGS) entry which is preliminary data.</text>
</comment>
<feature type="compositionally biased region" description="Low complexity" evidence="6">
    <location>
        <begin position="711"/>
        <end position="722"/>
    </location>
</feature>
<feature type="transmembrane region" description="Helical" evidence="7">
    <location>
        <begin position="300"/>
        <end position="324"/>
    </location>
</feature>
<evidence type="ECO:0000256" key="5">
    <source>
        <dbReference type="ARBA" id="ARBA00023136"/>
    </source>
</evidence>
<feature type="compositionally biased region" description="Basic and acidic residues" evidence="6">
    <location>
        <begin position="723"/>
        <end position="733"/>
    </location>
</feature>
<dbReference type="InterPro" id="IPR002293">
    <property type="entry name" value="AA/rel_permease1"/>
</dbReference>
<keyword evidence="5 7" id="KW-0472">Membrane</keyword>
<keyword evidence="4 7" id="KW-1133">Transmembrane helix</keyword>
<dbReference type="PANTHER" id="PTHR45649">
    <property type="entry name" value="AMINO-ACID PERMEASE BAT1"/>
    <property type="match status" value="1"/>
</dbReference>
<evidence type="ECO:0000256" key="3">
    <source>
        <dbReference type="ARBA" id="ARBA00022692"/>
    </source>
</evidence>
<dbReference type="GO" id="GO:0016020">
    <property type="term" value="C:membrane"/>
    <property type="evidence" value="ECO:0007669"/>
    <property type="project" value="UniProtKB-SubCell"/>
</dbReference>
<feature type="transmembrane region" description="Helical" evidence="7">
    <location>
        <begin position="141"/>
        <end position="160"/>
    </location>
</feature>
<gene>
    <name evidence="8" type="primary">PLEST009241</name>
    <name evidence="8" type="ORF">PLESTB_001202100</name>
</gene>
<feature type="compositionally biased region" description="Low complexity" evidence="6">
    <location>
        <begin position="780"/>
        <end position="793"/>
    </location>
</feature>
<feature type="region of interest" description="Disordered" evidence="6">
    <location>
        <begin position="710"/>
        <end position="761"/>
    </location>
</feature>
<keyword evidence="3 7" id="KW-0812">Transmembrane</keyword>
<feature type="transmembrane region" description="Helical" evidence="7">
    <location>
        <begin position="20"/>
        <end position="40"/>
    </location>
</feature>
<evidence type="ECO:0000256" key="1">
    <source>
        <dbReference type="ARBA" id="ARBA00004141"/>
    </source>
</evidence>
<organism evidence="8 9">
    <name type="scientific">Pleodorina starrii</name>
    <dbReference type="NCBI Taxonomy" id="330485"/>
    <lineage>
        <taxon>Eukaryota</taxon>
        <taxon>Viridiplantae</taxon>
        <taxon>Chlorophyta</taxon>
        <taxon>core chlorophytes</taxon>
        <taxon>Chlorophyceae</taxon>
        <taxon>CS clade</taxon>
        <taxon>Chlamydomonadales</taxon>
        <taxon>Volvocaceae</taxon>
        <taxon>Pleodorina</taxon>
    </lineage>
</organism>
<feature type="transmembrane region" description="Helical" evidence="7">
    <location>
        <begin position="96"/>
        <end position="121"/>
    </location>
</feature>
<feature type="transmembrane region" description="Helical" evidence="7">
    <location>
        <begin position="253"/>
        <end position="277"/>
    </location>
</feature>
<feature type="transmembrane region" description="Helical" evidence="7">
    <location>
        <begin position="459"/>
        <end position="477"/>
    </location>
</feature>
<feature type="compositionally biased region" description="Basic and acidic residues" evidence="6">
    <location>
        <begin position="797"/>
        <end position="812"/>
    </location>
</feature>
<feature type="compositionally biased region" description="Low complexity" evidence="6">
    <location>
        <begin position="814"/>
        <end position="828"/>
    </location>
</feature>
<evidence type="ECO:0000256" key="6">
    <source>
        <dbReference type="SAM" id="MobiDB-lite"/>
    </source>
</evidence>
<feature type="compositionally biased region" description="Gly residues" evidence="6">
    <location>
        <begin position="829"/>
        <end position="848"/>
    </location>
</feature>
<dbReference type="Pfam" id="PF13520">
    <property type="entry name" value="AA_permease_2"/>
    <property type="match status" value="1"/>
</dbReference>
<name>A0A9W6BSA2_9CHLO</name>
<accession>A0A9W6BSA2</accession>
<dbReference type="PANTHER" id="PTHR45649:SF26">
    <property type="entry name" value="OS04G0435100 PROTEIN"/>
    <property type="match status" value="1"/>
</dbReference>
<dbReference type="AlphaFoldDB" id="A0A9W6BSA2"/>